<evidence type="ECO:0000259" key="2">
    <source>
        <dbReference type="Pfam" id="PF01757"/>
    </source>
</evidence>
<evidence type="ECO:0000256" key="1">
    <source>
        <dbReference type="SAM" id="Phobius"/>
    </source>
</evidence>
<dbReference type="STRING" id="634771.SAMN04488128_1011716"/>
<gene>
    <name evidence="3" type="ORF">SAMN04488128_1011716</name>
</gene>
<organism evidence="3 4">
    <name type="scientific">Chitinophaga eiseniae</name>
    <dbReference type="NCBI Taxonomy" id="634771"/>
    <lineage>
        <taxon>Bacteria</taxon>
        <taxon>Pseudomonadati</taxon>
        <taxon>Bacteroidota</taxon>
        <taxon>Chitinophagia</taxon>
        <taxon>Chitinophagales</taxon>
        <taxon>Chitinophagaceae</taxon>
        <taxon>Chitinophaga</taxon>
    </lineage>
</organism>
<keyword evidence="4" id="KW-1185">Reference proteome</keyword>
<name>A0A1T4NRZ1_9BACT</name>
<keyword evidence="1" id="KW-1133">Transmembrane helix</keyword>
<keyword evidence="3" id="KW-0808">Transferase</keyword>
<evidence type="ECO:0000313" key="4">
    <source>
        <dbReference type="Proteomes" id="UP000190367"/>
    </source>
</evidence>
<dbReference type="PANTHER" id="PTHR23028:SF134">
    <property type="entry name" value="PUTATIVE (AFU_ORTHOLOGUE AFUA_4G08520)-RELATED"/>
    <property type="match status" value="1"/>
</dbReference>
<dbReference type="EMBL" id="FUWZ01000001">
    <property type="protein sequence ID" value="SJZ81865.1"/>
    <property type="molecule type" value="Genomic_DNA"/>
</dbReference>
<proteinExistence type="predicted"/>
<protein>
    <submittedName>
        <fullName evidence="3">Acyltransferase family protein</fullName>
    </submittedName>
</protein>
<dbReference type="InterPro" id="IPR002656">
    <property type="entry name" value="Acyl_transf_3_dom"/>
</dbReference>
<evidence type="ECO:0000313" key="3">
    <source>
        <dbReference type="EMBL" id="SJZ81865.1"/>
    </source>
</evidence>
<dbReference type="PANTHER" id="PTHR23028">
    <property type="entry name" value="ACETYLTRANSFERASE"/>
    <property type="match status" value="1"/>
</dbReference>
<feature type="domain" description="Acyltransferase 3" evidence="2">
    <location>
        <begin position="48"/>
        <end position="128"/>
    </location>
</feature>
<keyword evidence="1" id="KW-0472">Membrane</keyword>
<accession>A0A1T4NRZ1</accession>
<dbReference type="AlphaFoldDB" id="A0A1T4NRZ1"/>
<reference evidence="4" key="1">
    <citation type="submission" date="2017-02" db="EMBL/GenBank/DDBJ databases">
        <authorList>
            <person name="Varghese N."/>
            <person name="Submissions S."/>
        </authorList>
    </citation>
    <scope>NUCLEOTIDE SEQUENCE [LARGE SCALE GENOMIC DNA]</scope>
    <source>
        <strain evidence="4">DSM 22224</strain>
    </source>
</reference>
<dbReference type="Proteomes" id="UP000190367">
    <property type="component" value="Unassembled WGS sequence"/>
</dbReference>
<keyword evidence="3" id="KW-0012">Acyltransferase</keyword>
<dbReference type="Pfam" id="PF01757">
    <property type="entry name" value="Acyl_transf_3"/>
    <property type="match status" value="1"/>
</dbReference>
<feature type="transmembrane region" description="Helical" evidence="1">
    <location>
        <begin position="51"/>
        <end position="69"/>
    </location>
</feature>
<feature type="transmembrane region" description="Helical" evidence="1">
    <location>
        <begin position="119"/>
        <end position="135"/>
    </location>
</feature>
<feature type="transmembrane region" description="Helical" evidence="1">
    <location>
        <begin position="81"/>
        <end position="99"/>
    </location>
</feature>
<dbReference type="InterPro" id="IPR050879">
    <property type="entry name" value="Acyltransferase_3"/>
</dbReference>
<dbReference type="GO" id="GO:0016747">
    <property type="term" value="F:acyltransferase activity, transferring groups other than amino-acyl groups"/>
    <property type="evidence" value="ECO:0007669"/>
    <property type="project" value="InterPro"/>
</dbReference>
<keyword evidence="1" id="KW-0812">Transmembrane</keyword>
<sequence>MIPVTEGEGLEAEVFSHCLEKPRRFIIFLLMHVSSLSTSSAKPHYEVLDGLRGTAAITIVVFHFLELVWFDYSKNPLGHGFLAVDFFFCLSGFVIGYAYDRQLSRIGYHGFFRGRLLRLHPLVLLGIGYLAMRWYDQPLRRWLKGSIKKAPALTGGLPAEIPSRQV</sequence>